<gene>
    <name evidence="1" type="ORF">RFULGI_LOCUS15269</name>
</gene>
<organism evidence="1 2">
    <name type="scientific">Racocetra fulgida</name>
    <dbReference type="NCBI Taxonomy" id="60492"/>
    <lineage>
        <taxon>Eukaryota</taxon>
        <taxon>Fungi</taxon>
        <taxon>Fungi incertae sedis</taxon>
        <taxon>Mucoromycota</taxon>
        <taxon>Glomeromycotina</taxon>
        <taxon>Glomeromycetes</taxon>
        <taxon>Diversisporales</taxon>
        <taxon>Gigasporaceae</taxon>
        <taxon>Racocetra</taxon>
    </lineage>
</organism>
<reference evidence="1" key="1">
    <citation type="submission" date="2021-06" db="EMBL/GenBank/DDBJ databases">
        <authorList>
            <person name="Kallberg Y."/>
            <person name="Tangrot J."/>
            <person name="Rosling A."/>
        </authorList>
    </citation>
    <scope>NUCLEOTIDE SEQUENCE</scope>
    <source>
        <strain evidence="1">IN212</strain>
    </source>
</reference>
<accession>A0A9N9JB23</accession>
<feature type="non-terminal residue" evidence="1">
    <location>
        <position position="1"/>
    </location>
</feature>
<name>A0A9N9JB23_9GLOM</name>
<dbReference type="OrthoDB" id="10517943at2759"/>
<comment type="caution">
    <text evidence="1">The sequence shown here is derived from an EMBL/GenBank/DDBJ whole genome shotgun (WGS) entry which is preliminary data.</text>
</comment>
<proteinExistence type="predicted"/>
<evidence type="ECO:0000313" key="2">
    <source>
        <dbReference type="Proteomes" id="UP000789396"/>
    </source>
</evidence>
<protein>
    <submittedName>
        <fullName evidence="1">15896_t:CDS:1</fullName>
    </submittedName>
</protein>
<sequence>EEIEEIREIDTSEFITFLEEVKSDYQNADQTLQIALDKKVSEM</sequence>
<dbReference type="AlphaFoldDB" id="A0A9N9JB23"/>
<dbReference type="Proteomes" id="UP000789396">
    <property type="component" value="Unassembled WGS sequence"/>
</dbReference>
<evidence type="ECO:0000313" key="1">
    <source>
        <dbReference type="EMBL" id="CAG8773923.1"/>
    </source>
</evidence>
<keyword evidence="2" id="KW-1185">Reference proteome</keyword>
<dbReference type="EMBL" id="CAJVPZ010048324">
    <property type="protein sequence ID" value="CAG8773923.1"/>
    <property type="molecule type" value="Genomic_DNA"/>
</dbReference>